<gene>
    <name evidence="2" type="ORF">Acr_01g0010920</name>
</gene>
<dbReference type="InterPro" id="IPR044690">
    <property type="entry name" value="CAS_plant"/>
</dbReference>
<keyword evidence="1" id="KW-0732">Signal</keyword>
<name>A0A7J0E457_9ERIC</name>
<dbReference type="AlphaFoldDB" id="A0A7J0E457"/>
<dbReference type="PANTHER" id="PTHR34209:SF3">
    <property type="entry name" value="RHODANESE_CELL CYCLE CONTROL PHOSPHATASE SUPERFAMILY PROTEIN"/>
    <property type="match status" value="1"/>
</dbReference>
<dbReference type="PANTHER" id="PTHR34209">
    <property type="entry name" value="RHODANESE/CELL CYCLE CONTROL PHOSPHATASE SUPERFAMILY PROTEIN"/>
    <property type="match status" value="1"/>
</dbReference>
<organism evidence="2 3">
    <name type="scientific">Actinidia rufa</name>
    <dbReference type="NCBI Taxonomy" id="165716"/>
    <lineage>
        <taxon>Eukaryota</taxon>
        <taxon>Viridiplantae</taxon>
        <taxon>Streptophyta</taxon>
        <taxon>Embryophyta</taxon>
        <taxon>Tracheophyta</taxon>
        <taxon>Spermatophyta</taxon>
        <taxon>Magnoliopsida</taxon>
        <taxon>eudicotyledons</taxon>
        <taxon>Gunneridae</taxon>
        <taxon>Pentapetalae</taxon>
        <taxon>asterids</taxon>
        <taxon>Ericales</taxon>
        <taxon>Actinidiaceae</taxon>
        <taxon>Actinidia</taxon>
    </lineage>
</organism>
<dbReference type="EMBL" id="BJWL01000001">
    <property type="protein sequence ID" value="GFY81283.1"/>
    <property type="molecule type" value="Genomic_DNA"/>
</dbReference>
<keyword evidence="3" id="KW-1185">Reference proteome</keyword>
<evidence type="ECO:0000256" key="1">
    <source>
        <dbReference type="SAM" id="SignalP"/>
    </source>
</evidence>
<feature type="signal peptide" evidence="1">
    <location>
        <begin position="1"/>
        <end position="25"/>
    </location>
</feature>
<feature type="chain" id="PRO_5029617677" evidence="1">
    <location>
        <begin position="26"/>
        <end position="145"/>
    </location>
</feature>
<accession>A0A7J0E457</accession>
<comment type="caution">
    <text evidence="2">The sequence shown here is derived from an EMBL/GenBank/DDBJ whole genome shotgun (WGS) entry which is preliminary data.</text>
</comment>
<evidence type="ECO:0000313" key="3">
    <source>
        <dbReference type="Proteomes" id="UP000585474"/>
    </source>
</evidence>
<dbReference type="OrthoDB" id="551300at2759"/>
<dbReference type="GO" id="GO:0009704">
    <property type="term" value="P:de-etiolation"/>
    <property type="evidence" value="ECO:0007669"/>
    <property type="project" value="InterPro"/>
</dbReference>
<dbReference type="Proteomes" id="UP000585474">
    <property type="component" value="Unassembled WGS sequence"/>
</dbReference>
<proteinExistence type="predicted"/>
<dbReference type="GO" id="GO:0071277">
    <property type="term" value="P:cellular response to calcium ion"/>
    <property type="evidence" value="ECO:0007669"/>
    <property type="project" value="InterPro"/>
</dbReference>
<reference evidence="2 3" key="1">
    <citation type="submission" date="2019-07" db="EMBL/GenBank/DDBJ databases">
        <title>De Novo Assembly of kiwifruit Actinidia rufa.</title>
        <authorList>
            <person name="Sugita-Konishi S."/>
            <person name="Sato K."/>
            <person name="Mori E."/>
            <person name="Abe Y."/>
            <person name="Kisaki G."/>
            <person name="Hamano K."/>
            <person name="Suezawa K."/>
            <person name="Otani M."/>
            <person name="Fukuda T."/>
            <person name="Manabe T."/>
            <person name="Gomi K."/>
            <person name="Tabuchi M."/>
            <person name="Akimitsu K."/>
            <person name="Kataoka I."/>
        </authorList>
    </citation>
    <scope>NUCLEOTIDE SEQUENCE [LARGE SCALE GENOMIC DNA]</scope>
    <source>
        <strain evidence="3">cv. Fuchu</strain>
    </source>
</reference>
<sequence length="145" mass="16237">MNSKHMGKNLHIVFISLRVVNFLDSALDFVSLFEDTCNGGSFPSFMYPMLMANLSYLPPHRHCLIDCDFFQTIYRRIASYEDAEDFKQDVRQLLAPLRLGGQAISWAAGKLETNGIGLPTSPSSSDVQNRVLQAAAKHESQPSDR</sequence>
<protein>
    <submittedName>
        <fullName evidence="2">Rhodanese/cell cycle control phosphatase superfamily protein</fullName>
    </submittedName>
</protein>
<evidence type="ECO:0000313" key="2">
    <source>
        <dbReference type="EMBL" id="GFY81283.1"/>
    </source>
</evidence>
<dbReference type="GO" id="GO:0090333">
    <property type="term" value="P:regulation of stomatal closure"/>
    <property type="evidence" value="ECO:0007669"/>
    <property type="project" value="InterPro"/>
</dbReference>